<dbReference type="GO" id="GO:0000104">
    <property type="term" value="F:succinate dehydrogenase activity"/>
    <property type="evidence" value="ECO:0007669"/>
    <property type="project" value="TreeGrafter"/>
</dbReference>
<dbReference type="InterPro" id="IPR003953">
    <property type="entry name" value="FAD-dep_OxRdtase_2_FAD-bd"/>
</dbReference>
<evidence type="ECO:0000313" key="9">
    <source>
        <dbReference type="Proteomes" id="UP000289758"/>
    </source>
</evidence>
<feature type="active site" description="Proton acceptor" evidence="5">
    <location>
        <position position="271"/>
    </location>
</feature>
<dbReference type="OrthoDB" id="9806724at2"/>
<dbReference type="SUPFAM" id="SSF46977">
    <property type="entry name" value="Succinate dehydrogenase/fumarate reductase flavoprotein C-terminal domain"/>
    <property type="match status" value="1"/>
</dbReference>
<dbReference type="Gene3D" id="3.50.50.60">
    <property type="entry name" value="FAD/NAD(P)-binding domain"/>
    <property type="match status" value="1"/>
</dbReference>
<comment type="caution">
    <text evidence="8">The sequence shown here is derived from an EMBL/GenBank/DDBJ whole genome shotgun (WGS) entry which is preliminary data.</text>
</comment>
<dbReference type="InterPro" id="IPR037099">
    <property type="entry name" value="Fum_R/Succ_DH_flav-like_C_sf"/>
</dbReference>
<dbReference type="Pfam" id="PF02910">
    <property type="entry name" value="Succ_DH_flav_C"/>
    <property type="match status" value="1"/>
</dbReference>
<evidence type="ECO:0000259" key="7">
    <source>
        <dbReference type="Pfam" id="PF02910"/>
    </source>
</evidence>
<dbReference type="PANTHER" id="PTHR11632:SF51">
    <property type="entry name" value="SUCCINATE DEHYDROGENASE [UBIQUINONE] FLAVOPROTEIN SUBUNIT, MITOCHONDRIAL"/>
    <property type="match status" value="1"/>
</dbReference>
<dbReference type="AlphaFoldDB" id="A0A4V1M0V6"/>
<dbReference type="InterPro" id="IPR030664">
    <property type="entry name" value="SdhA/FrdA/AprA"/>
</dbReference>
<dbReference type="PRINTS" id="PR00368">
    <property type="entry name" value="FADPNR"/>
</dbReference>
<evidence type="ECO:0000256" key="5">
    <source>
        <dbReference type="PIRSR" id="PIRSR630664-50"/>
    </source>
</evidence>
<dbReference type="PIRSF" id="PIRSF000171">
    <property type="entry name" value="SDHA_APRA_LASPO"/>
    <property type="match status" value="1"/>
</dbReference>
<feature type="domain" description="FAD-dependent oxidoreductase 2 FAD-binding" evidence="6">
    <location>
        <begin position="3"/>
        <end position="367"/>
    </location>
</feature>
<dbReference type="Gene3D" id="1.20.58.100">
    <property type="entry name" value="Fumarate reductase/succinate dehydrogenase flavoprotein-like, C-terminal domain"/>
    <property type="match status" value="1"/>
</dbReference>
<accession>A0A4V1M0V6</accession>
<sequence>MIDVLVIGSGGAGLTAALKAKELGSKVLVVSKTYPTHSQTCQAQGGINAVLKEDQQDSVENYINDTYKASHKLGKIENIKFFCEKSKETITWLDSIGVPFSRDENANIAQRKFGGTKAKRTCYSSDYTGLKILHTLYDQSIKNSIDFLNEHILLELLVKDSKVNGAIFLNIENSKIIQIEAKSIILATGGYSGVYHQYTTNSYSSTGDGIAAAYRAGAKLSNMEFIQFHPTSLEGKNILISESARGEGGYLVDSKEQRFIDELRPRDEVARAIYKKQHQGDKIYLDLRHLGLEKIEAVMPQERKLVYDFMKLKMEKDLIPVSPSAHYTMGGILTTIDAKTTLENLYACGECAQSGIHGANRLGGNSLLEIVTFGKIAGENAAKNSKNKETVEVEKIRVQEIKKEIEEILKKECKTSFYSTKNELGKLFFNNVGLFREKKKMQKALDYLENKKEEIENLGVADKSKIHNKNLIELLEFKNIYLIAQLIVKSALKREESRGAHYRVDFENEKEAFDKISISIKKEENIEILFEEIV</sequence>
<evidence type="ECO:0000259" key="6">
    <source>
        <dbReference type="Pfam" id="PF00890"/>
    </source>
</evidence>
<gene>
    <name evidence="8" type="ORF">CRV07_01375</name>
</gene>
<protein>
    <submittedName>
        <fullName evidence="8">Succinate dehydrogenase</fullName>
    </submittedName>
</protein>
<dbReference type="PANTHER" id="PTHR11632">
    <property type="entry name" value="SUCCINATE DEHYDROGENASE 2 FLAVOPROTEIN SUBUNIT"/>
    <property type="match status" value="1"/>
</dbReference>
<dbReference type="GO" id="GO:0050660">
    <property type="term" value="F:flavin adenine dinucleotide binding"/>
    <property type="evidence" value="ECO:0007669"/>
    <property type="project" value="TreeGrafter"/>
</dbReference>
<dbReference type="InterPro" id="IPR015939">
    <property type="entry name" value="Fum_Rdtase/Succ_DH_flav-like_C"/>
</dbReference>
<dbReference type="InterPro" id="IPR036188">
    <property type="entry name" value="FAD/NAD-bd_sf"/>
</dbReference>
<evidence type="ECO:0000256" key="4">
    <source>
        <dbReference type="PIRSR" id="PIRSR000171-1"/>
    </source>
</evidence>
<dbReference type="SUPFAM" id="SSF56425">
    <property type="entry name" value="Succinate dehydrogenase/fumarate reductase flavoprotein, catalytic domain"/>
    <property type="match status" value="1"/>
</dbReference>
<proteinExistence type="predicted"/>
<dbReference type="InterPro" id="IPR027477">
    <property type="entry name" value="Succ_DH/fumarate_Rdtase_cat_sf"/>
</dbReference>
<dbReference type="GO" id="GO:0009055">
    <property type="term" value="F:electron transfer activity"/>
    <property type="evidence" value="ECO:0007669"/>
    <property type="project" value="TreeGrafter"/>
</dbReference>
<keyword evidence="9" id="KW-1185">Reference proteome</keyword>
<feature type="active site" description="Proton acceptor" evidence="4">
    <location>
        <position position="266"/>
    </location>
</feature>
<dbReference type="PRINTS" id="PR00411">
    <property type="entry name" value="PNDRDTASEI"/>
</dbReference>
<organism evidence="8 9">
    <name type="scientific">Halarcobacter ebronensis</name>
    <dbReference type="NCBI Taxonomy" id="1462615"/>
    <lineage>
        <taxon>Bacteria</taxon>
        <taxon>Pseudomonadati</taxon>
        <taxon>Campylobacterota</taxon>
        <taxon>Epsilonproteobacteria</taxon>
        <taxon>Campylobacterales</taxon>
        <taxon>Arcobacteraceae</taxon>
        <taxon>Halarcobacter</taxon>
    </lineage>
</organism>
<evidence type="ECO:0000256" key="1">
    <source>
        <dbReference type="ARBA" id="ARBA00001974"/>
    </source>
</evidence>
<comment type="cofactor">
    <cofactor evidence="1">
        <name>FAD</name>
        <dbReference type="ChEBI" id="CHEBI:57692"/>
    </cofactor>
</comment>
<evidence type="ECO:0000313" key="8">
    <source>
        <dbReference type="EMBL" id="RXK08480.1"/>
    </source>
</evidence>
<reference evidence="8 9" key="1">
    <citation type="submission" date="2017-10" db="EMBL/GenBank/DDBJ databases">
        <title>Genomics of the genus Arcobacter.</title>
        <authorList>
            <person name="Perez-Cataluna A."/>
            <person name="Figueras M.J."/>
        </authorList>
    </citation>
    <scope>NUCLEOTIDE SEQUENCE [LARGE SCALE GENOMIC DNA]</scope>
    <source>
        <strain evidence="8 9">CECT 8441</strain>
    </source>
</reference>
<dbReference type="GO" id="GO:0005886">
    <property type="term" value="C:plasma membrane"/>
    <property type="evidence" value="ECO:0007669"/>
    <property type="project" value="TreeGrafter"/>
</dbReference>
<dbReference type="RefSeq" id="WP_129086044.1">
    <property type="nucleotide sequence ID" value="NZ_CP053836.1"/>
</dbReference>
<keyword evidence="3" id="KW-0560">Oxidoreductase</keyword>
<evidence type="ECO:0000256" key="3">
    <source>
        <dbReference type="ARBA" id="ARBA00023002"/>
    </source>
</evidence>
<dbReference type="Proteomes" id="UP000289758">
    <property type="component" value="Unassembled WGS sequence"/>
</dbReference>
<evidence type="ECO:0000256" key="2">
    <source>
        <dbReference type="ARBA" id="ARBA00022630"/>
    </source>
</evidence>
<dbReference type="Pfam" id="PF00890">
    <property type="entry name" value="FAD_binding_2"/>
    <property type="match status" value="1"/>
</dbReference>
<dbReference type="SUPFAM" id="SSF51905">
    <property type="entry name" value="FAD/NAD(P)-binding domain"/>
    <property type="match status" value="1"/>
</dbReference>
<dbReference type="EMBL" id="PDKK01000001">
    <property type="protein sequence ID" value="RXK08480.1"/>
    <property type="molecule type" value="Genomic_DNA"/>
</dbReference>
<dbReference type="GO" id="GO:0009061">
    <property type="term" value="P:anaerobic respiration"/>
    <property type="evidence" value="ECO:0007669"/>
    <property type="project" value="TreeGrafter"/>
</dbReference>
<feature type="domain" description="Fumarate reductase/succinate dehydrogenase flavoprotein-like C-terminal" evidence="7">
    <location>
        <begin position="422"/>
        <end position="528"/>
    </location>
</feature>
<name>A0A4V1M0V6_9BACT</name>
<dbReference type="Gene3D" id="3.90.700.10">
    <property type="entry name" value="Succinate dehydrogenase/fumarate reductase flavoprotein, catalytic domain"/>
    <property type="match status" value="1"/>
</dbReference>
<keyword evidence="2" id="KW-0285">Flavoprotein</keyword>